<comment type="caution">
    <text evidence="1">The sequence shown here is derived from an EMBL/GenBank/DDBJ whole genome shotgun (WGS) entry which is preliminary data.</text>
</comment>
<keyword evidence="2" id="KW-1185">Reference proteome</keyword>
<accession>A0ABD1WCI4</accession>
<protein>
    <submittedName>
        <fullName evidence="1">Uncharacterized protein</fullName>
    </submittedName>
</protein>
<name>A0ABD1WCI4_9LAMI</name>
<organism evidence="1 2">
    <name type="scientific">Forsythia ovata</name>
    <dbReference type="NCBI Taxonomy" id="205694"/>
    <lineage>
        <taxon>Eukaryota</taxon>
        <taxon>Viridiplantae</taxon>
        <taxon>Streptophyta</taxon>
        <taxon>Embryophyta</taxon>
        <taxon>Tracheophyta</taxon>
        <taxon>Spermatophyta</taxon>
        <taxon>Magnoliopsida</taxon>
        <taxon>eudicotyledons</taxon>
        <taxon>Gunneridae</taxon>
        <taxon>Pentapetalae</taxon>
        <taxon>asterids</taxon>
        <taxon>lamiids</taxon>
        <taxon>Lamiales</taxon>
        <taxon>Oleaceae</taxon>
        <taxon>Forsythieae</taxon>
        <taxon>Forsythia</taxon>
    </lineage>
</organism>
<evidence type="ECO:0000313" key="1">
    <source>
        <dbReference type="EMBL" id="KAL2547380.1"/>
    </source>
</evidence>
<evidence type="ECO:0000313" key="2">
    <source>
        <dbReference type="Proteomes" id="UP001604277"/>
    </source>
</evidence>
<proteinExistence type="predicted"/>
<dbReference type="Proteomes" id="UP001604277">
    <property type="component" value="Unassembled WGS sequence"/>
</dbReference>
<gene>
    <name evidence="1" type="ORF">Fot_08910</name>
</gene>
<dbReference type="AlphaFoldDB" id="A0ABD1WCI4"/>
<sequence length="115" mass="13485">MVSKRKMFYRSTEKASRDGMNIEIIELLKLYNQFTIMSNPEGYDHCRTRSHMDLHPVVNRLENECGTVSATEIDPMLSQMNRQGLHWVIKIGVRMRTMCRNQMRGSGCPCFLREK</sequence>
<reference evidence="2" key="1">
    <citation type="submission" date="2024-07" db="EMBL/GenBank/DDBJ databases">
        <title>Two chromosome-level genome assemblies of Korean endemic species Abeliophyllum distichum and Forsythia ovata (Oleaceae).</title>
        <authorList>
            <person name="Jang H."/>
        </authorList>
    </citation>
    <scope>NUCLEOTIDE SEQUENCE [LARGE SCALE GENOMIC DNA]</scope>
</reference>
<dbReference type="EMBL" id="JBFOLJ010000003">
    <property type="protein sequence ID" value="KAL2547380.1"/>
    <property type="molecule type" value="Genomic_DNA"/>
</dbReference>